<accession>A0A0C9WMZ1</accession>
<evidence type="ECO:0000313" key="2">
    <source>
        <dbReference type="Proteomes" id="UP000054477"/>
    </source>
</evidence>
<reference evidence="1 2" key="1">
    <citation type="submission" date="2014-04" db="EMBL/GenBank/DDBJ databases">
        <authorList>
            <consortium name="DOE Joint Genome Institute"/>
            <person name="Kuo A."/>
            <person name="Kohler A."/>
            <person name="Nagy L.G."/>
            <person name="Floudas D."/>
            <person name="Copeland A."/>
            <person name="Barry K.W."/>
            <person name="Cichocki N."/>
            <person name="Veneault-Fourrey C."/>
            <person name="LaButti K."/>
            <person name="Lindquist E.A."/>
            <person name="Lipzen A."/>
            <person name="Lundell T."/>
            <person name="Morin E."/>
            <person name="Murat C."/>
            <person name="Sun H."/>
            <person name="Tunlid A."/>
            <person name="Henrissat B."/>
            <person name="Grigoriev I.V."/>
            <person name="Hibbett D.S."/>
            <person name="Martin F."/>
            <person name="Nordberg H.P."/>
            <person name="Cantor M.N."/>
            <person name="Hua S.X."/>
        </authorList>
    </citation>
    <scope>NUCLEOTIDE SEQUENCE [LARGE SCALE GENOMIC DNA]</scope>
    <source>
        <strain evidence="1 2">LaAM-08-1</strain>
    </source>
</reference>
<evidence type="ECO:0000313" key="1">
    <source>
        <dbReference type="EMBL" id="KIJ98644.1"/>
    </source>
</evidence>
<name>A0A0C9WMZ1_9AGAR</name>
<gene>
    <name evidence="1" type="ORF">K443DRAFT_680567</name>
</gene>
<proteinExistence type="predicted"/>
<sequence length="53" mass="5894">MERPGSGVCIACWYSTEKAEATLETNQRSNAILGSFLHLNWGKNNPRNEVPDS</sequence>
<dbReference type="EMBL" id="KN838664">
    <property type="protein sequence ID" value="KIJ98644.1"/>
    <property type="molecule type" value="Genomic_DNA"/>
</dbReference>
<dbReference type="HOGENOM" id="CLU_3074244_0_0_1"/>
<organism evidence="1 2">
    <name type="scientific">Laccaria amethystina LaAM-08-1</name>
    <dbReference type="NCBI Taxonomy" id="1095629"/>
    <lineage>
        <taxon>Eukaryota</taxon>
        <taxon>Fungi</taxon>
        <taxon>Dikarya</taxon>
        <taxon>Basidiomycota</taxon>
        <taxon>Agaricomycotina</taxon>
        <taxon>Agaricomycetes</taxon>
        <taxon>Agaricomycetidae</taxon>
        <taxon>Agaricales</taxon>
        <taxon>Agaricineae</taxon>
        <taxon>Hydnangiaceae</taxon>
        <taxon>Laccaria</taxon>
    </lineage>
</organism>
<feature type="non-terminal residue" evidence="1">
    <location>
        <position position="1"/>
    </location>
</feature>
<keyword evidence="2" id="KW-1185">Reference proteome</keyword>
<protein>
    <submittedName>
        <fullName evidence="1">Uncharacterized protein</fullName>
    </submittedName>
</protein>
<dbReference type="Proteomes" id="UP000054477">
    <property type="component" value="Unassembled WGS sequence"/>
</dbReference>
<dbReference type="AlphaFoldDB" id="A0A0C9WMZ1"/>
<reference evidence="2" key="2">
    <citation type="submission" date="2015-01" db="EMBL/GenBank/DDBJ databases">
        <title>Evolutionary Origins and Diversification of the Mycorrhizal Mutualists.</title>
        <authorList>
            <consortium name="DOE Joint Genome Institute"/>
            <consortium name="Mycorrhizal Genomics Consortium"/>
            <person name="Kohler A."/>
            <person name="Kuo A."/>
            <person name="Nagy L.G."/>
            <person name="Floudas D."/>
            <person name="Copeland A."/>
            <person name="Barry K.W."/>
            <person name="Cichocki N."/>
            <person name="Veneault-Fourrey C."/>
            <person name="LaButti K."/>
            <person name="Lindquist E.A."/>
            <person name="Lipzen A."/>
            <person name="Lundell T."/>
            <person name="Morin E."/>
            <person name="Murat C."/>
            <person name="Riley R."/>
            <person name="Ohm R."/>
            <person name="Sun H."/>
            <person name="Tunlid A."/>
            <person name="Henrissat B."/>
            <person name="Grigoriev I.V."/>
            <person name="Hibbett D.S."/>
            <person name="Martin F."/>
        </authorList>
    </citation>
    <scope>NUCLEOTIDE SEQUENCE [LARGE SCALE GENOMIC DNA]</scope>
    <source>
        <strain evidence="2">LaAM-08-1</strain>
    </source>
</reference>